<evidence type="ECO:0000256" key="9">
    <source>
        <dbReference type="SAM" id="Phobius"/>
    </source>
</evidence>
<dbReference type="PROSITE" id="PS51106">
    <property type="entry name" value="PTS_EIIC_TYPE_4"/>
    <property type="match status" value="1"/>
</dbReference>
<protein>
    <submittedName>
        <fullName evidence="10">PTS system IIC component, Man family</fullName>
    </submittedName>
</protein>
<keyword evidence="2" id="KW-0813">Transport</keyword>
<keyword evidence="4" id="KW-0762">Sugar transport</keyword>
<comment type="subcellular location">
    <subcellularLocation>
        <location evidence="1">Cell membrane</location>
        <topology evidence="1">Multi-pass membrane protein</topology>
    </subcellularLocation>
</comment>
<keyword evidence="11" id="KW-1185">Reference proteome</keyword>
<evidence type="ECO:0000256" key="5">
    <source>
        <dbReference type="ARBA" id="ARBA00022683"/>
    </source>
</evidence>
<dbReference type="GO" id="GO:0009401">
    <property type="term" value="P:phosphoenolpyruvate-dependent sugar phosphotransferase system"/>
    <property type="evidence" value="ECO:0007669"/>
    <property type="project" value="UniProtKB-KW"/>
</dbReference>
<feature type="transmembrane region" description="Helical" evidence="9">
    <location>
        <begin position="140"/>
        <end position="160"/>
    </location>
</feature>
<evidence type="ECO:0000256" key="2">
    <source>
        <dbReference type="ARBA" id="ARBA00022448"/>
    </source>
</evidence>
<dbReference type="GeneID" id="93281160"/>
<dbReference type="InterPro" id="IPR004700">
    <property type="entry name" value="PTS_IIC_man"/>
</dbReference>
<dbReference type="RefSeq" id="WP_024735825.1">
    <property type="nucleotide sequence ID" value="NZ_CABJCG010000011.1"/>
</dbReference>
<keyword evidence="5" id="KW-0598">Phosphotransferase system</keyword>
<dbReference type="GO" id="GO:0005886">
    <property type="term" value="C:plasma membrane"/>
    <property type="evidence" value="ECO:0007669"/>
    <property type="project" value="UniProtKB-SubCell"/>
</dbReference>
<evidence type="ECO:0000313" key="10">
    <source>
        <dbReference type="EMBL" id="SET95696.1"/>
    </source>
</evidence>
<feature type="transmembrane region" description="Helical" evidence="9">
    <location>
        <begin position="372"/>
        <end position="390"/>
    </location>
</feature>
<organism evidence="10 11">
    <name type="scientific">Enterocloster lavalensis</name>
    <dbReference type="NCBI Taxonomy" id="460384"/>
    <lineage>
        <taxon>Bacteria</taxon>
        <taxon>Bacillati</taxon>
        <taxon>Bacillota</taxon>
        <taxon>Clostridia</taxon>
        <taxon>Lachnospirales</taxon>
        <taxon>Lachnospiraceae</taxon>
        <taxon>Enterocloster</taxon>
    </lineage>
</organism>
<proteinExistence type="predicted"/>
<accession>A0A1I0IGD4</accession>
<dbReference type="PANTHER" id="PTHR32502:SF23">
    <property type="entry name" value="TRANSPORT PROTEIN, PTS SYSTEM"/>
    <property type="match status" value="1"/>
</dbReference>
<dbReference type="InterPro" id="IPR050303">
    <property type="entry name" value="GatZ_KbaZ_carbometab"/>
</dbReference>
<dbReference type="Pfam" id="PF03609">
    <property type="entry name" value="EII-Sor"/>
    <property type="match status" value="1"/>
</dbReference>
<dbReference type="STRING" id="460384.SAMN05216313_12146"/>
<feature type="transmembrane region" description="Helical" evidence="9">
    <location>
        <begin position="439"/>
        <end position="459"/>
    </location>
</feature>
<dbReference type="Pfam" id="PF03613">
    <property type="entry name" value="EIID-AGA"/>
    <property type="match status" value="1"/>
</dbReference>
<evidence type="ECO:0000256" key="1">
    <source>
        <dbReference type="ARBA" id="ARBA00004651"/>
    </source>
</evidence>
<feature type="transmembrane region" description="Helical" evidence="9">
    <location>
        <begin position="506"/>
        <end position="525"/>
    </location>
</feature>
<sequence>MSTLQVLLLSIFIALLILENYGYGYWMISRPIFAGPLIGLLLGDVQTGLLVGGSVELMYMGVIPVGGSVPPNAQIAGILSTVFAILNGGNAEVGIALALPIGLLAQLLIMFAWNLNIILIHGADKYVEAGDYKKVDRMHLCGLVVFFFVFFIPTFLAIQFGSEFVNNVVAAMPPVLTDGLKIASGILPAVGMAMLLKMMNFKKYWSFFALGFVFSIYLGLNVLAISIIALALVFAMHAMRRQEADDDGFDDEDEADGEPAGRLLGQKELKKVFRRSFFSMTTINYERYCSLGFCYAMIPALKVLYPNQDDFKEAMLRHNEFFNCHPYTGNAVIGVSLALEEQRAAGKPISAEAISSTKAALMGPLSSIGDSVFKATFMTIFAAIGAALALDGNMAGPFLFIIPNVLLNVCSRWLFIKYGYELGTNLVVKMKSSDIIDKFVEGATIVGMMVVGAMIVGFVNLKIGCVWVIGEKEIVLQDIINSLMPSLLPLLLVLSYYWILIKRKKGMYICIIASFVLGIAGKVVGLF</sequence>
<evidence type="ECO:0000256" key="8">
    <source>
        <dbReference type="ARBA" id="ARBA00023136"/>
    </source>
</evidence>
<evidence type="ECO:0000256" key="3">
    <source>
        <dbReference type="ARBA" id="ARBA00022475"/>
    </source>
</evidence>
<keyword evidence="3" id="KW-1003">Cell membrane</keyword>
<keyword evidence="8 9" id="KW-0472">Membrane</keyword>
<feature type="transmembrane region" description="Helical" evidence="9">
    <location>
        <begin position="32"/>
        <end position="59"/>
    </location>
</feature>
<reference evidence="11" key="1">
    <citation type="submission" date="2016-10" db="EMBL/GenBank/DDBJ databases">
        <authorList>
            <person name="Varghese N."/>
            <person name="Submissions S."/>
        </authorList>
    </citation>
    <scope>NUCLEOTIDE SEQUENCE [LARGE SCALE GENOMIC DNA]</scope>
    <source>
        <strain evidence="11">NLAE-zl-G277</strain>
    </source>
</reference>
<dbReference type="EMBL" id="FOIM01000021">
    <property type="protein sequence ID" value="SET95696.1"/>
    <property type="molecule type" value="Genomic_DNA"/>
</dbReference>
<feature type="transmembrane region" description="Helical" evidence="9">
    <location>
        <begin position="71"/>
        <end position="89"/>
    </location>
</feature>
<gene>
    <name evidence="10" type="ORF">SAMN05216313_12146</name>
</gene>
<dbReference type="PROSITE" id="PS51108">
    <property type="entry name" value="PTS_EIID"/>
    <property type="match status" value="1"/>
</dbReference>
<dbReference type="PANTHER" id="PTHR32502">
    <property type="entry name" value="N-ACETYLGALACTOSAMINE PERMEASE II COMPONENT-RELATED"/>
    <property type="match status" value="1"/>
</dbReference>
<feature type="transmembrane region" description="Helical" evidence="9">
    <location>
        <begin position="208"/>
        <end position="236"/>
    </location>
</feature>
<evidence type="ECO:0000256" key="6">
    <source>
        <dbReference type="ARBA" id="ARBA00022692"/>
    </source>
</evidence>
<keyword evidence="6 9" id="KW-0812">Transmembrane</keyword>
<feature type="transmembrane region" description="Helical" evidence="9">
    <location>
        <begin position="396"/>
        <end position="415"/>
    </location>
</feature>
<evidence type="ECO:0000313" key="11">
    <source>
        <dbReference type="Proteomes" id="UP000198508"/>
    </source>
</evidence>
<feature type="transmembrane region" description="Helical" evidence="9">
    <location>
        <begin position="95"/>
        <end position="119"/>
    </location>
</feature>
<feature type="transmembrane region" description="Helical" evidence="9">
    <location>
        <begin position="479"/>
        <end position="499"/>
    </location>
</feature>
<dbReference type="AlphaFoldDB" id="A0A1I0IGD4"/>
<evidence type="ECO:0000256" key="7">
    <source>
        <dbReference type="ARBA" id="ARBA00022989"/>
    </source>
</evidence>
<dbReference type="Proteomes" id="UP000198508">
    <property type="component" value="Unassembled WGS sequence"/>
</dbReference>
<name>A0A1I0IGD4_9FIRM</name>
<keyword evidence="7 9" id="KW-1133">Transmembrane helix</keyword>
<evidence type="ECO:0000256" key="4">
    <source>
        <dbReference type="ARBA" id="ARBA00022597"/>
    </source>
</evidence>
<dbReference type="InterPro" id="IPR004704">
    <property type="entry name" value="PTS_IID_man"/>
</dbReference>